<feature type="domain" description="Tyrosinase copper-binding" evidence="4">
    <location>
        <begin position="211"/>
        <end position="228"/>
    </location>
</feature>
<dbReference type="Proteomes" id="UP001159405">
    <property type="component" value="Unassembled WGS sequence"/>
</dbReference>
<dbReference type="Gene3D" id="1.10.1280.10">
    <property type="entry name" value="Di-copper center containing domain from catechol oxidase"/>
    <property type="match status" value="1"/>
</dbReference>
<evidence type="ECO:0000313" key="5">
    <source>
        <dbReference type="EMBL" id="CAH3047085.1"/>
    </source>
</evidence>
<dbReference type="InterPro" id="IPR050316">
    <property type="entry name" value="Tyrosinase/Hemocyanin"/>
</dbReference>
<comment type="caution">
    <text evidence="5">The sequence shown here is derived from an EMBL/GenBank/DDBJ whole genome shotgun (WGS) entry which is preliminary data.</text>
</comment>
<dbReference type="InterPro" id="IPR002227">
    <property type="entry name" value="Tyrosinase_Cu-bd"/>
</dbReference>
<feature type="compositionally biased region" description="Polar residues" evidence="3">
    <location>
        <begin position="54"/>
        <end position="77"/>
    </location>
</feature>
<name>A0ABN8NB94_9CNID</name>
<feature type="region of interest" description="Disordered" evidence="3">
    <location>
        <begin position="46"/>
        <end position="93"/>
    </location>
</feature>
<keyword evidence="1" id="KW-0479">Metal-binding</keyword>
<keyword evidence="6" id="KW-1185">Reference proteome</keyword>
<protein>
    <recommendedName>
        <fullName evidence="4">Tyrosinase copper-binding domain-containing protein</fullName>
    </recommendedName>
</protein>
<feature type="compositionally biased region" description="Basic and acidic residues" evidence="3">
    <location>
        <begin position="79"/>
        <end position="93"/>
    </location>
</feature>
<dbReference type="Pfam" id="PF00264">
    <property type="entry name" value="Tyrosinase"/>
    <property type="match status" value="1"/>
</dbReference>
<proteinExistence type="predicted"/>
<dbReference type="InterPro" id="IPR008922">
    <property type="entry name" value="Di-copper_centre_dom_sf"/>
</dbReference>
<evidence type="ECO:0000256" key="1">
    <source>
        <dbReference type="ARBA" id="ARBA00022723"/>
    </source>
</evidence>
<sequence>MRRLKDMTLQEILQIPRHSFAPVNNRQMRFFRVNRRERHQARRDLRRLEPRNELQGTAGLTSPTALNTGFNLDSLPTPNRDKGSRLTKENSRHDISPSLGNRILMRYCFAVISWRINKVWVFSHRGRNRRYTCRNEQEGLPLDGPCGEQCICLDGRLEYCCRKRKNFASMTRAERLRYVNTVYRASTDRRYRGKYNRLIAIHSTNFMRGIHDRRQFLPWHRWYLLKYENLLREIDCRVTLPYWDWSLFPGAVWSQGEDEIWSSKPWGLGGNGQRGRRPGCVNQGRFNRRTWRVTPSAHRDCLRRSFGATPPDIIAVYLTKAYYPRQFRQFELELRANLHDTLHCNVGGTMCNQYSANAPEFFLHHAFIDKIWADWQEKSTEHMDVYFRDLSSRTRMQAAQFHPQDYIDTLYLPHPNVNRRNAENICVIYKDPVHPMYDEVMSRLESLTTREVRQIRRRAFRPATSRQLRRLGVKRKERRQARRLLRMIEPGRQHRILTKSLKTTLDKMLGFSLKSIPFRANSIRDQRARSSVLRDARWLANSLNSTTMSIGNFGDSVSANISSTLV</sequence>
<organism evidence="5 6">
    <name type="scientific">Porites lobata</name>
    <dbReference type="NCBI Taxonomy" id="104759"/>
    <lineage>
        <taxon>Eukaryota</taxon>
        <taxon>Metazoa</taxon>
        <taxon>Cnidaria</taxon>
        <taxon>Anthozoa</taxon>
        <taxon>Hexacorallia</taxon>
        <taxon>Scleractinia</taxon>
        <taxon>Fungiina</taxon>
        <taxon>Poritidae</taxon>
        <taxon>Porites</taxon>
    </lineage>
</organism>
<keyword evidence="2" id="KW-0186">Copper</keyword>
<dbReference type="PANTHER" id="PTHR11474">
    <property type="entry name" value="TYROSINASE FAMILY MEMBER"/>
    <property type="match status" value="1"/>
</dbReference>
<evidence type="ECO:0000259" key="4">
    <source>
        <dbReference type="PROSITE" id="PS00497"/>
    </source>
</evidence>
<gene>
    <name evidence="5" type="ORF">PLOB_00010060</name>
</gene>
<dbReference type="PRINTS" id="PR00092">
    <property type="entry name" value="TYROSINASE"/>
</dbReference>
<evidence type="ECO:0000256" key="3">
    <source>
        <dbReference type="SAM" id="MobiDB-lite"/>
    </source>
</evidence>
<accession>A0ABN8NB94</accession>
<dbReference type="PANTHER" id="PTHR11474:SF126">
    <property type="entry name" value="TYROSINASE-LIKE PROTEIN TYR-1-RELATED"/>
    <property type="match status" value="1"/>
</dbReference>
<dbReference type="SUPFAM" id="SSF48056">
    <property type="entry name" value="Di-copper centre-containing domain"/>
    <property type="match status" value="1"/>
</dbReference>
<dbReference type="PROSITE" id="PS00497">
    <property type="entry name" value="TYROSINASE_1"/>
    <property type="match status" value="1"/>
</dbReference>
<dbReference type="EMBL" id="CALNXK010000015">
    <property type="protein sequence ID" value="CAH3047085.1"/>
    <property type="molecule type" value="Genomic_DNA"/>
</dbReference>
<evidence type="ECO:0000313" key="6">
    <source>
        <dbReference type="Proteomes" id="UP001159405"/>
    </source>
</evidence>
<reference evidence="5 6" key="1">
    <citation type="submission" date="2022-05" db="EMBL/GenBank/DDBJ databases">
        <authorList>
            <consortium name="Genoscope - CEA"/>
            <person name="William W."/>
        </authorList>
    </citation>
    <scope>NUCLEOTIDE SEQUENCE [LARGE SCALE GENOMIC DNA]</scope>
</reference>
<evidence type="ECO:0000256" key="2">
    <source>
        <dbReference type="ARBA" id="ARBA00023008"/>
    </source>
</evidence>